<dbReference type="Gene3D" id="1.10.10.2220">
    <property type="match status" value="1"/>
</dbReference>
<dbReference type="InterPro" id="IPR055446">
    <property type="entry name" value="RecD2_N_OB"/>
</dbReference>
<dbReference type="GO" id="GO:0017116">
    <property type="term" value="F:single-stranded DNA helicase activity"/>
    <property type="evidence" value="ECO:0007669"/>
    <property type="project" value="TreeGrafter"/>
</dbReference>
<gene>
    <name evidence="3" type="primary">recD2</name>
    <name evidence="5" type="ORF">C7381_101240</name>
</gene>
<feature type="domain" description="AAA+ ATPase" evidence="4">
    <location>
        <begin position="330"/>
        <end position="479"/>
    </location>
</feature>
<evidence type="ECO:0000259" key="4">
    <source>
        <dbReference type="SMART" id="SM00382"/>
    </source>
</evidence>
<dbReference type="PANTHER" id="PTHR43788:SF6">
    <property type="entry name" value="DNA HELICASE B"/>
    <property type="match status" value="1"/>
</dbReference>
<keyword evidence="3" id="KW-0378">Hydrolase</keyword>
<dbReference type="SMART" id="SM00382">
    <property type="entry name" value="AAA"/>
    <property type="match status" value="1"/>
</dbReference>
<dbReference type="Gene3D" id="1.10.150.20">
    <property type="entry name" value="5' to 3' exonuclease, C-terminal subdomain"/>
    <property type="match status" value="1"/>
</dbReference>
<evidence type="ECO:0000313" key="6">
    <source>
        <dbReference type="Proteomes" id="UP000245793"/>
    </source>
</evidence>
<dbReference type="CDD" id="cd17933">
    <property type="entry name" value="DEXSc_RecD-like"/>
    <property type="match status" value="1"/>
</dbReference>
<dbReference type="GO" id="GO:0016887">
    <property type="term" value="F:ATP hydrolysis activity"/>
    <property type="evidence" value="ECO:0007669"/>
    <property type="project" value="RHEA"/>
</dbReference>
<reference evidence="5 6" key="1">
    <citation type="submission" date="2018-04" db="EMBL/GenBank/DDBJ databases">
        <title>Genomic Encyclopedia of Type Strains, Phase IV (KMG-IV): sequencing the most valuable type-strain genomes for metagenomic binning, comparative biology and taxonomic classification.</title>
        <authorList>
            <person name="Goeker M."/>
        </authorList>
    </citation>
    <scope>NUCLEOTIDE SEQUENCE [LARGE SCALE GENOMIC DNA]</scope>
    <source>
        <strain evidence="5 6">DSM 20705</strain>
    </source>
</reference>
<dbReference type="InterPro" id="IPR050534">
    <property type="entry name" value="Coronavir_polyprotein_1ab"/>
</dbReference>
<dbReference type="InterPro" id="IPR010994">
    <property type="entry name" value="RuvA_2-like"/>
</dbReference>
<evidence type="ECO:0000256" key="2">
    <source>
        <dbReference type="ARBA" id="ARBA00022840"/>
    </source>
</evidence>
<evidence type="ECO:0000256" key="3">
    <source>
        <dbReference type="HAMAP-Rule" id="MF_01488"/>
    </source>
</evidence>
<dbReference type="InterPro" id="IPR006345">
    <property type="entry name" value="RecD2"/>
</dbReference>
<sequence length="736" mass="83065">MIIKGSIERIIYKNDDNGFAVFLFDTEDDDIICTGNILSPSVGIPLELEGDIIVHSKYGEQFSFTSYKVLDDMSAAGVYNYLKSGNLPYIGEEVAKDIVDKFGEDTMDMLENNPEKLLTIKGIGPKKLHKIKEALEIGKLARKSIVDLAELGIFGQDAYNIYNIYQDNAKSMIMDDPYRLIKDVRGFGFFKADRIARTVGIGELDIRRVQAAIMYVIYDSRLEGNIFLYESEIRTRLKRLLKKDAPDFDVALQELIIKGDVVRKPSTGEPMIYPTVLNAIENSAASKTVQLIKRPKPFRAGVKEILENLFAGKNISYDETQKQAIEMALLNNIAIITGGPGTGKTTIVRAILEGLRELKLSFVLAAPTGRAAKRLEESSGVEAATLHRLLSLRPSDDDDNFIMDVEDIDADVVIVDEMSMVDINLYQKLLESMGEDTSLIMVGDADQLPSVGPGNVLKDLLRVEEMPKVKLETIHRTVDTSEIAVVAKTIKEGGEPKFNEKDSDVFFLDEYNHEAFLNELVELVDTRLPNHYGFDKFNDIQILSPTRKGEIGVNNLNVVLQEKLNPEKKMILKHNDRMFKLGDKVMQITNNYDREIKYKTIERGTTKGVFNGDIGIVTDVDIENSQLTVLFSDDYYAVYDDDDLRELELAYAITVHKSQGSEFPCIIFIAWARNIFLNNRNLLYTGITRAKELLISMGSRDVFRTMIKNTEVQKRNTTLKEKIDEVIRFEEGLLDM</sequence>
<feature type="binding site" evidence="3">
    <location>
        <begin position="341"/>
        <end position="345"/>
    </location>
    <ligand>
        <name>ATP</name>
        <dbReference type="ChEBI" id="CHEBI:30616"/>
    </ligand>
</feature>
<comment type="caution">
    <text evidence="5">The sequence shown here is derived from an EMBL/GenBank/DDBJ whole genome shotgun (WGS) entry which is preliminary data.</text>
</comment>
<dbReference type="PANTHER" id="PTHR43788">
    <property type="entry name" value="DNA2/NAM7 HELICASE FAMILY MEMBER"/>
    <property type="match status" value="1"/>
</dbReference>
<dbReference type="Pfam" id="PF14490">
    <property type="entry name" value="HHH_RecD2"/>
    <property type="match status" value="1"/>
</dbReference>
<dbReference type="GO" id="GO:0003677">
    <property type="term" value="F:DNA binding"/>
    <property type="evidence" value="ECO:0007669"/>
    <property type="project" value="UniProtKB-UniRule"/>
</dbReference>
<dbReference type="InterPro" id="IPR029493">
    <property type="entry name" value="RecD2-like_HHH"/>
</dbReference>
<keyword evidence="3" id="KW-0347">Helicase</keyword>
<protein>
    <recommendedName>
        <fullName evidence="3">ATP-dependent RecD2 DNA helicase</fullName>
        <ecNumber evidence="3">5.6.2.3</ecNumber>
    </recommendedName>
    <alternativeName>
        <fullName evidence="3">DNA 5'-3' helicase subunit RecD2</fullName>
    </alternativeName>
</protein>
<dbReference type="Pfam" id="PF13538">
    <property type="entry name" value="UvrD_C_2"/>
    <property type="match status" value="1"/>
</dbReference>
<dbReference type="GO" id="GO:0006310">
    <property type="term" value="P:DNA recombination"/>
    <property type="evidence" value="ECO:0007669"/>
    <property type="project" value="InterPro"/>
</dbReference>
<organism evidence="5 6">
    <name type="scientific">Ezakiella coagulans</name>
    <dbReference type="NCBI Taxonomy" id="46507"/>
    <lineage>
        <taxon>Bacteria</taxon>
        <taxon>Bacillati</taxon>
        <taxon>Bacillota</taxon>
        <taxon>Tissierellia</taxon>
        <taxon>Ezakiella</taxon>
    </lineage>
</organism>
<dbReference type="Pfam" id="PF13604">
    <property type="entry name" value="AAA_30"/>
    <property type="match status" value="1"/>
</dbReference>
<accession>A0A2U1E6Y5</accession>
<dbReference type="Gene3D" id="3.40.50.300">
    <property type="entry name" value="P-loop containing nucleotide triphosphate hydrolases"/>
    <property type="match status" value="2"/>
</dbReference>
<dbReference type="GO" id="GO:0009338">
    <property type="term" value="C:exodeoxyribonuclease V complex"/>
    <property type="evidence" value="ECO:0007669"/>
    <property type="project" value="TreeGrafter"/>
</dbReference>
<dbReference type="HAMAP" id="MF_01488">
    <property type="entry name" value="RecD2"/>
    <property type="match status" value="1"/>
</dbReference>
<dbReference type="Pfam" id="PF18335">
    <property type="entry name" value="SH3_13"/>
    <property type="match status" value="1"/>
</dbReference>
<dbReference type="InterPro" id="IPR027417">
    <property type="entry name" value="P-loop_NTPase"/>
</dbReference>
<dbReference type="RefSeq" id="WP_116479607.1">
    <property type="nucleotide sequence ID" value="NZ_QEKV01000001.1"/>
</dbReference>
<keyword evidence="2 3" id="KW-0067">ATP-binding</keyword>
<proteinExistence type="inferred from homology"/>
<dbReference type="SUPFAM" id="SSF52540">
    <property type="entry name" value="P-loop containing nucleoside triphosphate hydrolases"/>
    <property type="match status" value="2"/>
</dbReference>
<name>A0A2U1E6Y5_9FIRM</name>
<keyword evidence="3" id="KW-0238">DNA-binding</keyword>
<evidence type="ECO:0000313" key="5">
    <source>
        <dbReference type="EMBL" id="PVY95714.1"/>
    </source>
</evidence>
<evidence type="ECO:0000256" key="1">
    <source>
        <dbReference type="ARBA" id="ARBA00022741"/>
    </source>
</evidence>
<dbReference type="GO" id="GO:0005524">
    <property type="term" value="F:ATP binding"/>
    <property type="evidence" value="ECO:0007669"/>
    <property type="project" value="UniProtKB-UniRule"/>
</dbReference>
<dbReference type="Pfam" id="PF23139">
    <property type="entry name" value="OB_YrrC"/>
    <property type="match status" value="1"/>
</dbReference>
<dbReference type="EMBL" id="QEKV01000001">
    <property type="protein sequence ID" value="PVY95714.1"/>
    <property type="molecule type" value="Genomic_DNA"/>
</dbReference>
<keyword evidence="1 3" id="KW-0547">Nucleotide-binding</keyword>
<keyword evidence="3" id="KW-0413">Isomerase</keyword>
<dbReference type="CDD" id="cd18809">
    <property type="entry name" value="SF1_C_RecD"/>
    <property type="match status" value="1"/>
</dbReference>
<dbReference type="InterPro" id="IPR041451">
    <property type="entry name" value="RecD2_SH13"/>
</dbReference>
<dbReference type="Gene3D" id="2.30.30.940">
    <property type="match status" value="1"/>
</dbReference>
<comment type="similarity">
    <text evidence="3">Belongs to the RecD family. RecD2 subfamily.</text>
</comment>
<comment type="catalytic activity">
    <reaction evidence="3">
        <text>ATP + H2O = ADP + phosphate + H(+)</text>
        <dbReference type="Rhea" id="RHEA:13065"/>
        <dbReference type="ChEBI" id="CHEBI:15377"/>
        <dbReference type="ChEBI" id="CHEBI:15378"/>
        <dbReference type="ChEBI" id="CHEBI:30616"/>
        <dbReference type="ChEBI" id="CHEBI:43474"/>
        <dbReference type="ChEBI" id="CHEBI:456216"/>
        <dbReference type="EC" id="5.6.2.3"/>
    </reaction>
</comment>
<dbReference type="NCBIfam" id="TIGR01448">
    <property type="entry name" value="recD_rel"/>
    <property type="match status" value="1"/>
</dbReference>
<dbReference type="AlphaFoldDB" id="A0A2U1E6Y5"/>
<dbReference type="Pfam" id="PF14520">
    <property type="entry name" value="HHH_5"/>
    <property type="match status" value="1"/>
</dbReference>
<dbReference type="GO" id="GO:0043139">
    <property type="term" value="F:5'-3' DNA helicase activity"/>
    <property type="evidence" value="ECO:0007669"/>
    <property type="project" value="UniProtKB-UniRule"/>
</dbReference>
<dbReference type="EC" id="5.6.2.3" evidence="3"/>
<dbReference type="SUPFAM" id="SSF47781">
    <property type="entry name" value="RuvA domain 2-like"/>
    <property type="match status" value="1"/>
</dbReference>
<dbReference type="InterPro" id="IPR003593">
    <property type="entry name" value="AAA+_ATPase"/>
</dbReference>
<comment type="function">
    <text evidence="3">DNA-dependent ATPase and ATP-dependent 5'-3' DNA helicase. Has no activity on blunt DNA or DNA with 3'-overhangs, requires at least 10 bases of 5'-ssDNA for helicase activity.</text>
</comment>
<dbReference type="InterPro" id="IPR027785">
    <property type="entry name" value="UvrD-like_helicase_C"/>
</dbReference>
<keyword evidence="6" id="KW-1185">Reference proteome</keyword>
<dbReference type="Proteomes" id="UP000245793">
    <property type="component" value="Unassembled WGS sequence"/>
</dbReference>